<dbReference type="Pfam" id="PF08021">
    <property type="entry name" value="FAD_binding_9"/>
    <property type="match status" value="1"/>
</dbReference>
<feature type="domain" description="FAD-binding FR-type" evidence="2">
    <location>
        <begin position="15"/>
        <end position="140"/>
    </location>
</feature>
<dbReference type="SUPFAM" id="SSF63380">
    <property type="entry name" value="Riboflavin synthase domain-like"/>
    <property type="match status" value="1"/>
</dbReference>
<dbReference type="InterPro" id="IPR039261">
    <property type="entry name" value="FNR_nucleotide-bd"/>
</dbReference>
<dbReference type="InterPro" id="IPR017927">
    <property type="entry name" value="FAD-bd_FR_type"/>
</dbReference>
<evidence type="ECO:0000313" key="3">
    <source>
        <dbReference type="EMBL" id="WNG45351.1"/>
    </source>
</evidence>
<name>A0ABY9WV81_9BACT</name>
<accession>A0ABY9WV81</accession>
<dbReference type="InterPro" id="IPR017938">
    <property type="entry name" value="Riboflavin_synthase-like_b-brl"/>
</dbReference>
<keyword evidence="4" id="KW-1185">Reference proteome</keyword>
<dbReference type="Gene3D" id="3.40.50.80">
    <property type="entry name" value="Nucleotide-binding domain of ferredoxin-NADP reductase (FNR) module"/>
    <property type="match status" value="1"/>
</dbReference>
<organism evidence="3 4">
    <name type="scientific">Archangium minus</name>
    <dbReference type="NCBI Taxonomy" id="83450"/>
    <lineage>
        <taxon>Bacteria</taxon>
        <taxon>Pseudomonadati</taxon>
        <taxon>Myxococcota</taxon>
        <taxon>Myxococcia</taxon>
        <taxon>Myxococcales</taxon>
        <taxon>Cystobacterineae</taxon>
        <taxon>Archangiaceae</taxon>
        <taxon>Archangium</taxon>
    </lineage>
</organism>
<evidence type="ECO:0000313" key="4">
    <source>
        <dbReference type="Proteomes" id="UP001611383"/>
    </source>
</evidence>
<dbReference type="Gene3D" id="2.40.30.10">
    <property type="entry name" value="Translation factors"/>
    <property type="match status" value="1"/>
</dbReference>
<dbReference type="PANTHER" id="PTHR30157">
    <property type="entry name" value="FERRIC REDUCTASE, NADPH-DEPENDENT"/>
    <property type="match status" value="1"/>
</dbReference>
<dbReference type="PANTHER" id="PTHR30157:SF0">
    <property type="entry name" value="NADPH-DEPENDENT FERRIC-CHELATE REDUCTASE"/>
    <property type="match status" value="1"/>
</dbReference>
<dbReference type="RefSeq" id="WP_395819964.1">
    <property type="nucleotide sequence ID" value="NZ_CP043494.1"/>
</dbReference>
<reference evidence="3 4" key="1">
    <citation type="submission" date="2019-08" db="EMBL/GenBank/DDBJ databases">
        <title>Archangium and Cystobacter genomes.</title>
        <authorList>
            <person name="Chen I.-C.K."/>
            <person name="Wielgoss S."/>
        </authorList>
    </citation>
    <scope>NUCLEOTIDE SEQUENCE [LARGE SCALE GENOMIC DNA]</scope>
    <source>
        <strain evidence="3 4">Cbm 6</strain>
    </source>
</reference>
<dbReference type="CDD" id="cd06193">
    <property type="entry name" value="siderophore_interacting"/>
    <property type="match status" value="1"/>
</dbReference>
<dbReference type="InterPro" id="IPR039374">
    <property type="entry name" value="SIP_fam"/>
</dbReference>
<dbReference type="InterPro" id="IPR007037">
    <property type="entry name" value="SIP_rossman_dom"/>
</dbReference>
<dbReference type="PROSITE" id="PS51384">
    <property type="entry name" value="FAD_FR"/>
    <property type="match status" value="1"/>
</dbReference>
<evidence type="ECO:0000256" key="1">
    <source>
        <dbReference type="ARBA" id="ARBA00035644"/>
    </source>
</evidence>
<comment type="similarity">
    <text evidence="1">Belongs to the SIP oxidoreductase family.</text>
</comment>
<protein>
    <submittedName>
        <fullName evidence="3">Siderophore-interacting protein</fullName>
    </submittedName>
</protein>
<evidence type="ECO:0000259" key="2">
    <source>
        <dbReference type="PROSITE" id="PS51384"/>
    </source>
</evidence>
<dbReference type="EMBL" id="CP043494">
    <property type="protein sequence ID" value="WNG45351.1"/>
    <property type="molecule type" value="Genomic_DNA"/>
</dbReference>
<sequence>MTTRERVVRKGPFPIKVRILEVLRTTRLTPNMVRVTLGGKDLEGFRSEGADDHVRLFFPAEGERMPVVPTGMGPRGLEFPPDKPRPALRDYTPRRHDPAAGELDIDFVIHGSGPGSTWAAQAKPGDMLGVAGPRGSMVVTYDFDWYLFFGDETALPALVRRLEELPAGARAIAFVEVADASARVPIQTQAHLDLTWLYREGAKPGSTNLLEKAVRELSFPPGDYFAWGAGESTIMRTLRLHLLNERGLNKAWMSVTGYWKRGVSDHDHDEE</sequence>
<proteinExistence type="inferred from homology"/>
<dbReference type="InterPro" id="IPR013113">
    <property type="entry name" value="SIP_FAD-bd"/>
</dbReference>
<dbReference type="Pfam" id="PF04954">
    <property type="entry name" value="SIP"/>
    <property type="match status" value="1"/>
</dbReference>
<dbReference type="Proteomes" id="UP001611383">
    <property type="component" value="Chromosome"/>
</dbReference>
<gene>
    <name evidence="3" type="ORF">F0U60_15515</name>
</gene>